<dbReference type="Pfam" id="PF16927">
    <property type="entry name" value="HisKA_7TM"/>
    <property type="match status" value="1"/>
</dbReference>
<feature type="transmembrane region" description="Helical" evidence="8">
    <location>
        <begin position="68"/>
        <end position="88"/>
    </location>
</feature>
<keyword evidence="8" id="KW-1133">Transmembrane helix</keyword>
<feature type="transmembrane region" description="Helical" evidence="8">
    <location>
        <begin position="181"/>
        <end position="203"/>
    </location>
</feature>
<feature type="transmembrane region" description="Helical" evidence="8">
    <location>
        <begin position="100"/>
        <end position="118"/>
    </location>
</feature>
<dbReference type="InterPro" id="IPR036890">
    <property type="entry name" value="HATPase_C_sf"/>
</dbReference>
<keyword evidence="11" id="KW-1185">Reference proteome</keyword>
<evidence type="ECO:0000256" key="7">
    <source>
        <dbReference type="SAM" id="MobiDB-lite"/>
    </source>
</evidence>
<dbReference type="InterPro" id="IPR003594">
    <property type="entry name" value="HATPase_dom"/>
</dbReference>
<dbReference type="Gene3D" id="3.30.565.10">
    <property type="entry name" value="Histidine kinase-like ATPase, C-terminal domain"/>
    <property type="match status" value="1"/>
</dbReference>
<feature type="transmembrane region" description="Helical" evidence="8">
    <location>
        <begin position="6"/>
        <end position="26"/>
    </location>
</feature>
<organism evidence="10 11">
    <name type="scientific">Natronoarchaeum mannanilyticum</name>
    <dbReference type="NCBI Taxonomy" id="926360"/>
    <lineage>
        <taxon>Archaea</taxon>
        <taxon>Methanobacteriati</taxon>
        <taxon>Methanobacteriota</taxon>
        <taxon>Stenosarchaea group</taxon>
        <taxon>Halobacteria</taxon>
        <taxon>Halobacteriales</taxon>
        <taxon>Natronoarchaeaceae</taxon>
    </lineage>
</organism>
<feature type="transmembrane region" description="Helical" evidence="8">
    <location>
        <begin position="38"/>
        <end position="56"/>
    </location>
</feature>
<evidence type="ECO:0000313" key="10">
    <source>
        <dbReference type="EMBL" id="GAA0677882.1"/>
    </source>
</evidence>
<evidence type="ECO:0000256" key="1">
    <source>
        <dbReference type="ARBA" id="ARBA00000085"/>
    </source>
</evidence>
<feature type="domain" description="Histidine kinase" evidence="9">
    <location>
        <begin position="357"/>
        <end position="561"/>
    </location>
</feature>
<dbReference type="EC" id="2.7.13.3" evidence="2"/>
<feature type="transmembrane region" description="Helical" evidence="8">
    <location>
        <begin position="146"/>
        <end position="169"/>
    </location>
</feature>
<accession>A0AAV3TBN2</accession>
<dbReference type="InterPro" id="IPR013656">
    <property type="entry name" value="PAS_4"/>
</dbReference>
<dbReference type="Pfam" id="PF02518">
    <property type="entry name" value="HATPase_c"/>
    <property type="match status" value="1"/>
</dbReference>
<keyword evidence="6" id="KW-0067">ATP-binding</keyword>
<evidence type="ECO:0000256" key="2">
    <source>
        <dbReference type="ARBA" id="ARBA00012438"/>
    </source>
</evidence>
<dbReference type="Gene3D" id="3.30.450.20">
    <property type="entry name" value="PAS domain"/>
    <property type="match status" value="1"/>
</dbReference>
<evidence type="ECO:0000256" key="6">
    <source>
        <dbReference type="ARBA" id="ARBA00022840"/>
    </source>
</evidence>
<evidence type="ECO:0000259" key="9">
    <source>
        <dbReference type="PROSITE" id="PS50109"/>
    </source>
</evidence>
<dbReference type="InterPro" id="IPR031621">
    <property type="entry name" value="HisKA_7TM"/>
</dbReference>
<dbReference type="PROSITE" id="PS50109">
    <property type="entry name" value="HIS_KIN"/>
    <property type="match status" value="1"/>
</dbReference>
<keyword evidence="4" id="KW-0547">Nucleotide-binding</keyword>
<name>A0AAV3TBN2_9EURY</name>
<dbReference type="CDD" id="cd00130">
    <property type="entry name" value="PAS"/>
    <property type="match status" value="1"/>
</dbReference>
<feature type="compositionally biased region" description="Acidic residues" evidence="7">
    <location>
        <begin position="570"/>
        <end position="591"/>
    </location>
</feature>
<dbReference type="SMART" id="SM00387">
    <property type="entry name" value="HATPase_c"/>
    <property type="match status" value="1"/>
</dbReference>
<dbReference type="InterPro" id="IPR005467">
    <property type="entry name" value="His_kinase_dom"/>
</dbReference>
<keyword evidence="8" id="KW-0812">Transmembrane</keyword>
<dbReference type="InterPro" id="IPR050980">
    <property type="entry name" value="2C_sensor_his_kinase"/>
</dbReference>
<dbReference type="GO" id="GO:0005524">
    <property type="term" value="F:ATP binding"/>
    <property type="evidence" value="ECO:0007669"/>
    <property type="project" value="UniProtKB-KW"/>
</dbReference>
<dbReference type="PANTHER" id="PTHR44936">
    <property type="entry name" value="SENSOR PROTEIN CREC"/>
    <property type="match status" value="1"/>
</dbReference>
<evidence type="ECO:0000256" key="8">
    <source>
        <dbReference type="SAM" id="Phobius"/>
    </source>
</evidence>
<keyword evidence="5" id="KW-0418">Kinase</keyword>
<comment type="caution">
    <text evidence="10">The sequence shown here is derived from an EMBL/GenBank/DDBJ whole genome shotgun (WGS) entry which is preliminary data.</text>
</comment>
<dbReference type="InterPro" id="IPR035965">
    <property type="entry name" value="PAS-like_dom_sf"/>
</dbReference>
<dbReference type="GO" id="GO:0004673">
    <property type="term" value="F:protein histidine kinase activity"/>
    <property type="evidence" value="ECO:0007669"/>
    <property type="project" value="UniProtKB-EC"/>
</dbReference>
<gene>
    <name evidence="10" type="ORF">GCM10009020_27540</name>
</gene>
<reference evidence="10 11" key="1">
    <citation type="journal article" date="2019" name="Int. J. Syst. Evol. Microbiol.">
        <title>The Global Catalogue of Microorganisms (GCM) 10K type strain sequencing project: providing services to taxonomists for standard genome sequencing and annotation.</title>
        <authorList>
            <consortium name="The Broad Institute Genomics Platform"/>
            <consortium name="The Broad Institute Genome Sequencing Center for Infectious Disease"/>
            <person name="Wu L."/>
            <person name="Ma J."/>
        </authorList>
    </citation>
    <scope>NUCLEOTIDE SEQUENCE [LARGE SCALE GENOMIC DNA]</scope>
    <source>
        <strain evidence="10 11">JCM 16328</strain>
    </source>
</reference>
<comment type="catalytic activity">
    <reaction evidence="1">
        <text>ATP + protein L-histidine = ADP + protein N-phospho-L-histidine.</text>
        <dbReference type="EC" id="2.7.13.3"/>
    </reaction>
</comment>
<dbReference type="PANTHER" id="PTHR44936:SF10">
    <property type="entry name" value="SENSOR PROTEIN RSTB"/>
    <property type="match status" value="1"/>
</dbReference>
<proteinExistence type="predicted"/>
<keyword evidence="3" id="KW-0808">Transferase</keyword>
<keyword evidence="8" id="KW-0472">Membrane</keyword>
<dbReference type="RefSeq" id="WP_343774630.1">
    <property type="nucleotide sequence ID" value="NZ_BAAADV010000007.1"/>
</dbReference>
<dbReference type="AlphaFoldDB" id="A0AAV3TBN2"/>
<dbReference type="InterPro" id="IPR000014">
    <property type="entry name" value="PAS"/>
</dbReference>
<evidence type="ECO:0000256" key="5">
    <source>
        <dbReference type="ARBA" id="ARBA00022777"/>
    </source>
</evidence>
<dbReference type="SUPFAM" id="SSF55874">
    <property type="entry name" value="ATPase domain of HSP90 chaperone/DNA topoisomerase II/histidine kinase"/>
    <property type="match status" value="1"/>
</dbReference>
<evidence type="ECO:0000313" key="11">
    <source>
        <dbReference type="Proteomes" id="UP001500420"/>
    </source>
</evidence>
<dbReference type="EMBL" id="BAAADV010000007">
    <property type="protein sequence ID" value="GAA0677882.1"/>
    <property type="molecule type" value="Genomic_DNA"/>
</dbReference>
<dbReference type="Pfam" id="PF08448">
    <property type="entry name" value="PAS_4"/>
    <property type="match status" value="1"/>
</dbReference>
<evidence type="ECO:0000256" key="3">
    <source>
        <dbReference type="ARBA" id="ARBA00022679"/>
    </source>
</evidence>
<protein>
    <recommendedName>
        <fullName evidence="2">histidine kinase</fullName>
        <ecNumber evidence="2">2.7.13.3</ecNumber>
    </recommendedName>
</protein>
<dbReference type="Proteomes" id="UP001500420">
    <property type="component" value="Unassembled WGS sequence"/>
</dbReference>
<evidence type="ECO:0000256" key="4">
    <source>
        <dbReference type="ARBA" id="ARBA00022741"/>
    </source>
</evidence>
<feature type="region of interest" description="Disordered" evidence="7">
    <location>
        <begin position="556"/>
        <end position="601"/>
    </location>
</feature>
<dbReference type="SUPFAM" id="SSF55785">
    <property type="entry name" value="PYP-like sensor domain (PAS domain)"/>
    <property type="match status" value="1"/>
</dbReference>
<sequence>MTLTNIYTLTLLPVAGISLLVAVYGWRSRSKPGAVPFAVFNLGAAVWATAAAFAAASDGVTWSYVWVYSQYFGILLVPTAWFAFALDYTGRDKWLTRKSVAALAIEPLLALALVWTSHRNHLFYAHDELFAAGDVTTVLLLPGVGFWVHVAYSYALVVLGTAMLVHLMLTVPDRYRSRTVAVLVSIAAPGALNLAYIAGLIPIPVDPTPYAYAVSGAVFVWALFERDLFEVPPIAPTVAHGVAFEQVSDGVLIVDAGGRIVDYNAAAGSLLDDGVDQRGEPFVELFPSLAERLEPLDGPVETVDEIAFPVDGHERYFEVTSRPIERGRRHQLGRLITFHDVTDRLLREQRLDVLHRVLRHNVRQETNKILGHADFLEETVSDDDSLDHADAIESAARDLVDWSNQARSIERTLAPADSSDAPVDVVRAIESVLDDLEGSYPDAEIDTDLPEAAVASAHVSLEEALFEVVENALEHNDAATPRVGISLERDGEWIELSVGDNGDGLPEPERVVLERGRETPLEHGSGLGLWLVSWTVRASRGSLDIDVDGGTTITMRLPRAESHDDAASGEVDDAEPIEDVDPDADAIGDVDDPLRDGSSPT</sequence>